<comment type="catalytic activity">
    <reaction evidence="6">
        <text>octanoate + ATP + CoA = octanoyl-CoA + AMP + diphosphate</text>
        <dbReference type="Rhea" id="RHEA:33631"/>
        <dbReference type="ChEBI" id="CHEBI:25646"/>
        <dbReference type="ChEBI" id="CHEBI:30616"/>
        <dbReference type="ChEBI" id="CHEBI:33019"/>
        <dbReference type="ChEBI" id="CHEBI:57287"/>
        <dbReference type="ChEBI" id="CHEBI:57386"/>
        <dbReference type="ChEBI" id="CHEBI:456215"/>
    </reaction>
</comment>
<comment type="caution">
    <text evidence="9">The sequence shown here is derived from an EMBL/GenBank/DDBJ whole genome shotgun (WGS) entry which is preliminary data.</text>
</comment>
<dbReference type="Pfam" id="PF00501">
    <property type="entry name" value="AMP-binding"/>
    <property type="match status" value="1"/>
</dbReference>
<dbReference type="Gene3D" id="3.30.300.30">
    <property type="match status" value="1"/>
</dbReference>
<evidence type="ECO:0000256" key="6">
    <source>
        <dbReference type="ARBA" id="ARBA00047319"/>
    </source>
</evidence>
<gene>
    <name evidence="9" type="ORF">EGW08_014477</name>
</gene>
<evidence type="ECO:0000256" key="5">
    <source>
        <dbReference type="ARBA" id="ARBA00039638"/>
    </source>
</evidence>
<evidence type="ECO:0000256" key="2">
    <source>
        <dbReference type="ARBA" id="ARBA00022598"/>
    </source>
</evidence>
<dbReference type="PANTHER" id="PTHR43201:SF5">
    <property type="entry name" value="MEDIUM-CHAIN ACYL-COA LIGASE ACSF2, MITOCHONDRIAL"/>
    <property type="match status" value="1"/>
</dbReference>
<dbReference type="InterPro" id="IPR042099">
    <property type="entry name" value="ANL_N_sf"/>
</dbReference>
<dbReference type="SUPFAM" id="SSF56801">
    <property type="entry name" value="Acetyl-CoA synthetase-like"/>
    <property type="match status" value="1"/>
</dbReference>
<feature type="domain" description="AMP-dependent synthetase/ligase" evidence="8">
    <location>
        <begin position="52"/>
        <end position="423"/>
    </location>
</feature>
<evidence type="ECO:0000256" key="3">
    <source>
        <dbReference type="ARBA" id="ARBA00037247"/>
    </source>
</evidence>
<evidence type="ECO:0000256" key="4">
    <source>
        <dbReference type="ARBA" id="ARBA00039009"/>
    </source>
</evidence>
<dbReference type="InterPro" id="IPR000873">
    <property type="entry name" value="AMP-dep_synth/lig_dom"/>
</dbReference>
<keyword evidence="10" id="KW-1185">Reference proteome</keyword>
<keyword evidence="2" id="KW-0436">Ligase</keyword>
<proteinExistence type="inferred from homology"/>
<evidence type="ECO:0000313" key="9">
    <source>
        <dbReference type="EMBL" id="RUS77772.1"/>
    </source>
</evidence>
<dbReference type="EMBL" id="RQTK01000554">
    <property type="protein sequence ID" value="RUS77772.1"/>
    <property type="molecule type" value="Genomic_DNA"/>
</dbReference>
<evidence type="ECO:0000259" key="8">
    <source>
        <dbReference type="Pfam" id="PF00501"/>
    </source>
</evidence>
<dbReference type="STRING" id="188477.A0A3S0ZXR7"/>
<evidence type="ECO:0000313" key="10">
    <source>
        <dbReference type="Proteomes" id="UP000271974"/>
    </source>
</evidence>
<evidence type="ECO:0000256" key="1">
    <source>
        <dbReference type="ARBA" id="ARBA00006432"/>
    </source>
</evidence>
<evidence type="ECO:0000256" key="7">
    <source>
        <dbReference type="ARBA" id="ARBA00048277"/>
    </source>
</evidence>
<dbReference type="Gene3D" id="3.40.50.12780">
    <property type="entry name" value="N-terminal domain of ligase-like"/>
    <property type="match status" value="1"/>
</dbReference>
<name>A0A3S0ZXR7_ELYCH</name>
<comment type="catalytic activity">
    <reaction evidence="7">
        <text>a medium-chain fatty acid + ATP + CoA = a medium-chain fatty acyl-CoA + AMP + diphosphate</text>
        <dbReference type="Rhea" id="RHEA:48340"/>
        <dbReference type="ChEBI" id="CHEBI:30616"/>
        <dbReference type="ChEBI" id="CHEBI:33019"/>
        <dbReference type="ChEBI" id="CHEBI:57287"/>
        <dbReference type="ChEBI" id="CHEBI:59558"/>
        <dbReference type="ChEBI" id="CHEBI:90546"/>
        <dbReference type="ChEBI" id="CHEBI:456215"/>
        <dbReference type="EC" id="6.2.1.2"/>
    </reaction>
</comment>
<dbReference type="PROSITE" id="PS00455">
    <property type="entry name" value="AMP_BINDING"/>
    <property type="match status" value="1"/>
</dbReference>
<protein>
    <recommendedName>
        <fullName evidence="5">Medium-chain acyl-CoA ligase ACSF2, mitochondrial</fullName>
        <ecNumber evidence="4">6.2.1.2</ecNumber>
    </recommendedName>
</protein>
<dbReference type="GO" id="GO:0006631">
    <property type="term" value="P:fatty acid metabolic process"/>
    <property type="evidence" value="ECO:0007669"/>
    <property type="project" value="TreeGrafter"/>
</dbReference>
<sequence>MQTYQLLQRWTRNGKGPVPLCDKMDNLQVSVPGNTINELVQHWGCVPENKTPAFVSVDSRGTRCEISRADVLHFSKRFAERLRRLGIQKGHIVCNTLPNSLERVVCEFGILFAGASSMNGQLLRSDGEDFLESLRAAQCFAVITDSTLLKGAWDILSKVVPPGTENNVQSDTLPHLRRIIFCQRNRSDVEKDFLSSLENNSLPEYIANVNASDLATVMTTSGSTGYSKLVKLTHSNICHFGAQVKAIEDMTPGTRFINCAPMGWAGGYPQWYLSCGVTRYFVDLHDGIIENLPLLIWRTIVMEKIEYGFLSPMYVSSICSNQSLWKDVPWKPRTLCLAGQPVKQSHLEIIGKLCESVDVNYGTTECNLVTTHRIIDPSEFKDTCAGYPGYGVQIKIVDQYKNELPQGETGEVLLWSPSLCSGYMSNEDANRKAFTEDGWFCTDDSGYFGQDGKLYLQGRQSDSIHRGAYILYPCWLENKLKAVPGIKDVIVVPVPDPVLHNEICACVVVDGLKGVVAGTVENSDSSSVPVTSNDHSDIDEVDNVCVKEVFPSLIRKGEQAQKTFDKIRLQGQSKSLSMSYNKTLVKPIVDDTVHTHSCNTQLQQNLDLVQLEKQLRLYADSIEMLHKSDAMRLVPKYYVFMGKYPLTDTGKTSRKEIKILAASALHLSP</sequence>
<dbReference type="EC" id="6.2.1.2" evidence="4"/>
<dbReference type="InterPro" id="IPR020845">
    <property type="entry name" value="AMP-binding_CS"/>
</dbReference>
<accession>A0A3S0ZXR7</accession>
<dbReference type="InterPro" id="IPR045851">
    <property type="entry name" value="AMP-bd_C_sf"/>
</dbReference>
<reference evidence="9 10" key="1">
    <citation type="submission" date="2019-01" db="EMBL/GenBank/DDBJ databases">
        <title>A draft genome assembly of the solar-powered sea slug Elysia chlorotica.</title>
        <authorList>
            <person name="Cai H."/>
            <person name="Li Q."/>
            <person name="Fang X."/>
            <person name="Li J."/>
            <person name="Curtis N.E."/>
            <person name="Altenburger A."/>
            <person name="Shibata T."/>
            <person name="Feng M."/>
            <person name="Maeda T."/>
            <person name="Schwartz J.A."/>
            <person name="Shigenobu S."/>
            <person name="Lundholm N."/>
            <person name="Nishiyama T."/>
            <person name="Yang H."/>
            <person name="Hasebe M."/>
            <person name="Li S."/>
            <person name="Pierce S.K."/>
            <person name="Wang J."/>
        </authorList>
    </citation>
    <scope>NUCLEOTIDE SEQUENCE [LARGE SCALE GENOMIC DNA]</scope>
    <source>
        <strain evidence="9">EC2010</strain>
        <tissue evidence="9">Whole organism of an adult</tissue>
    </source>
</reference>
<dbReference type="OrthoDB" id="10253115at2759"/>
<dbReference type="Proteomes" id="UP000271974">
    <property type="component" value="Unassembled WGS sequence"/>
</dbReference>
<dbReference type="PANTHER" id="PTHR43201">
    <property type="entry name" value="ACYL-COA SYNTHETASE"/>
    <property type="match status" value="1"/>
</dbReference>
<dbReference type="GO" id="GO:0031956">
    <property type="term" value="F:medium-chain fatty acid-CoA ligase activity"/>
    <property type="evidence" value="ECO:0007669"/>
    <property type="project" value="UniProtKB-EC"/>
</dbReference>
<organism evidence="9 10">
    <name type="scientific">Elysia chlorotica</name>
    <name type="common">Eastern emerald elysia</name>
    <name type="synonym">Sea slug</name>
    <dbReference type="NCBI Taxonomy" id="188477"/>
    <lineage>
        <taxon>Eukaryota</taxon>
        <taxon>Metazoa</taxon>
        <taxon>Spiralia</taxon>
        <taxon>Lophotrochozoa</taxon>
        <taxon>Mollusca</taxon>
        <taxon>Gastropoda</taxon>
        <taxon>Heterobranchia</taxon>
        <taxon>Euthyneura</taxon>
        <taxon>Panpulmonata</taxon>
        <taxon>Sacoglossa</taxon>
        <taxon>Placobranchoidea</taxon>
        <taxon>Plakobranchidae</taxon>
        <taxon>Elysia</taxon>
    </lineage>
</organism>
<dbReference type="AlphaFoldDB" id="A0A3S0ZXR7"/>
<comment type="similarity">
    <text evidence="1">Belongs to the ATP-dependent AMP-binding enzyme family.</text>
</comment>
<comment type="function">
    <text evidence="3">Acyl-CoA synthases catalyze the initial reaction in fatty acid metabolism, by forming a thioester with CoA. Has some preference toward medium-chain substrates. Plays a role in adipocyte differentiation.</text>
</comment>